<proteinExistence type="predicted"/>
<evidence type="ECO:0000256" key="2">
    <source>
        <dbReference type="ARBA" id="ARBA00004496"/>
    </source>
</evidence>
<organism evidence="6 7">
    <name type="scientific">Paramormyrops kingsleyae</name>
    <dbReference type="NCBI Taxonomy" id="1676925"/>
    <lineage>
        <taxon>Eukaryota</taxon>
        <taxon>Metazoa</taxon>
        <taxon>Chordata</taxon>
        <taxon>Craniata</taxon>
        <taxon>Vertebrata</taxon>
        <taxon>Euteleostomi</taxon>
        <taxon>Actinopterygii</taxon>
        <taxon>Neopterygii</taxon>
        <taxon>Teleostei</taxon>
        <taxon>Osteoglossocephala</taxon>
        <taxon>Osteoglossomorpha</taxon>
        <taxon>Osteoglossiformes</taxon>
        <taxon>Mormyridae</taxon>
        <taxon>Paramormyrops</taxon>
    </lineage>
</organism>
<evidence type="ECO:0000313" key="7">
    <source>
        <dbReference type="Proteomes" id="UP000261540"/>
    </source>
</evidence>
<keyword evidence="7" id="KW-1185">Reference proteome</keyword>
<dbReference type="GO" id="GO:0005737">
    <property type="term" value="C:cytoplasm"/>
    <property type="evidence" value="ECO:0007669"/>
    <property type="project" value="UniProtKB-SubCell"/>
</dbReference>
<dbReference type="OrthoDB" id="6228811at2759"/>
<dbReference type="InterPro" id="IPR010736">
    <property type="entry name" value="SHIPPO-rpt"/>
</dbReference>
<keyword evidence="3" id="KW-0963">Cytoplasm</keyword>
<dbReference type="GO" id="GO:0001939">
    <property type="term" value="C:female pronucleus"/>
    <property type="evidence" value="ECO:0007669"/>
    <property type="project" value="TreeGrafter"/>
</dbReference>
<dbReference type="GO" id="GO:0042585">
    <property type="term" value="C:germinal vesicle"/>
    <property type="evidence" value="ECO:0007669"/>
    <property type="project" value="TreeGrafter"/>
</dbReference>
<dbReference type="AlphaFoldDB" id="A0A3B3QD16"/>
<reference evidence="6" key="2">
    <citation type="submission" date="2025-09" db="UniProtKB">
        <authorList>
            <consortium name="Ensembl"/>
        </authorList>
    </citation>
    <scope>IDENTIFICATION</scope>
</reference>
<dbReference type="Proteomes" id="UP000261540">
    <property type="component" value="Unplaced"/>
</dbReference>
<name>A0A3B3QD16_9TELE</name>
<evidence type="ECO:0000256" key="4">
    <source>
        <dbReference type="ARBA" id="ARBA00023242"/>
    </source>
</evidence>
<feature type="compositionally biased region" description="Basic and acidic residues" evidence="5">
    <location>
        <begin position="19"/>
        <end position="31"/>
    </location>
</feature>
<dbReference type="CTD" id="285051"/>
<dbReference type="GO" id="GO:0042393">
    <property type="term" value="F:histone binding"/>
    <property type="evidence" value="ECO:0007669"/>
    <property type="project" value="TreeGrafter"/>
</dbReference>
<sequence length="236" mass="26132">MTLYRERAASNVKGGLGDDDNHRPKSKHTGDMTGREAWWRCTLKDSPNPGSYHIRDFMEEAELNPVRVTYGFGGQGRKVPVHCGRQGKLLLPGAYENIGSIQEALKRPASYVFKSCPRPQIHTLGIRDKDVDLSPCHYDVTEKPVPKLPSKHPMFRSTVKRAPPPPREGPGPGHYDLRVQPSRGITSCFLSTVPRLHNVPLKTPGPGAYEPALSMGRRFTAGPTRAQSCSLLFRGV</sequence>
<dbReference type="GO" id="GO:0001940">
    <property type="term" value="C:male pronucleus"/>
    <property type="evidence" value="ECO:0007669"/>
    <property type="project" value="TreeGrafter"/>
</dbReference>
<keyword evidence="4" id="KW-0539">Nucleus</keyword>
<dbReference type="KEGG" id="pki:111839962"/>
<accession>A0A3B3QD16</accession>
<dbReference type="PANTHER" id="PTHR35678">
    <property type="entry name" value="PROTEIN STPG4"/>
    <property type="match status" value="1"/>
</dbReference>
<feature type="region of interest" description="Disordered" evidence="5">
    <location>
        <begin position="1"/>
        <end position="31"/>
    </location>
</feature>
<reference evidence="6" key="1">
    <citation type="submission" date="2025-08" db="UniProtKB">
        <authorList>
            <consortium name="Ensembl"/>
        </authorList>
    </citation>
    <scope>IDENTIFICATION</scope>
</reference>
<comment type="subcellular location">
    <subcellularLocation>
        <location evidence="2">Cytoplasm</location>
    </subcellularLocation>
    <subcellularLocation>
        <location evidence="1">Nucleus</location>
    </subcellularLocation>
</comment>
<dbReference type="GeneTree" id="ENSGT00940000167263"/>
<dbReference type="PANTHER" id="PTHR35678:SF1">
    <property type="entry name" value="PROTEIN STPG4"/>
    <property type="match status" value="1"/>
</dbReference>
<dbReference type="GO" id="GO:0003682">
    <property type="term" value="F:chromatin binding"/>
    <property type="evidence" value="ECO:0007669"/>
    <property type="project" value="TreeGrafter"/>
</dbReference>
<evidence type="ECO:0000256" key="3">
    <source>
        <dbReference type="ARBA" id="ARBA00022490"/>
    </source>
</evidence>
<evidence type="ECO:0000256" key="1">
    <source>
        <dbReference type="ARBA" id="ARBA00004123"/>
    </source>
</evidence>
<evidence type="ECO:0000256" key="5">
    <source>
        <dbReference type="SAM" id="MobiDB-lite"/>
    </source>
</evidence>
<dbReference type="Pfam" id="PF07004">
    <property type="entry name" value="SHIPPO-rpt"/>
    <property type="match status" value="2"/>
</dbReference>
<dbReference type="GO" id="GO:0044727">
    <property type="term" value="P:epigenetic programing of male pronucleus"/>
    <property type="evidence" value="ECO:0007669"/>
    <property type="project" value="TreeGrafter"/>
</dbReference>
<feature type="region of interest" description="Disordered" evidence="5">
    <location>
        <begin position="147"/>
        <end position="174"/>
    </location>
</feature>
<dbReference type="Ensembl" id="ENSPKIT00000028608.1">
    <property type="protein sequence ID" value="ENSPKIP00000004622.1"/>
    <property type="gene ID" value="ENSPKIG00000021652.1"/>
</dbReference>
<protein>
    <submittedName>
        <fullName evidence="6">Si:ch211-93n23.7</fullName>
    </submittedName>
</protein>
<evidence type="ECO:0000313" key="6">
    <source>
        <dbReference type="Ensembl" id="ENSPKIP00000004622.1"/>
    </source>
</evidence>